<organism evidence="3 4">
    <name type="scientific">Corynebacterium lipophilum</name>
    <dbReference type="NCBI Taxonomy" id="2804918"/>
    <lineage>
        <taxon>Bacteria</taxon>
        <taxon>Bacillati</taxon>
        <taxon>Actinomycetota</taxon>
        <taxon>Actinomycetes</taxon>
        <taxon>Mycobacteriales</taxon>
        <taxon>Corynebacteriaceae</taxon>
        <taxon>Corynebacterium</taxon>
    </lineage>
</organism>
<feature type="chain" id="PRO_5043935762" evidence="2">
    <location>
        <begin position="28"/>
        <end position="209"/>
    </location>
</feature>
<dbReference type="PANTHER" id="PTHR36302:SF1">
    <property type="entry name" value="COPPER CHAPERONE PCU(A)C"/>
    <property type="match status" value="1"/>
</dbReference>
<evidence type="ECO:0000313" key="3">
    <source>
        <dbReference type="EMBL" id="MCO6393597.1"/>
    </source>
</evidence>
<dbReference type="AlphaFoldDB" id="A0AAW5HVP2"/>
<dbReference type="InterPro" id="IPR007410">
    <property type="entry name" value="LpqE-like"/>
</dbReference>
<keyword evidence="4" id="KW-1185">Reference proteome</keyword>
<dbReference type="InterPro" id="IPR058248">
    <property type="entry name" value="Lxx211020-like"/>
</dbReference>
<keyword evidence="2" id="KW-0732">Signal</keyword>
<dbReference type="PROSITE" id="PS51257">
    <property type="entry name" value="PROKAR_LIPOPROTEIN"/>
    <property type="match status" value="1"/>
</dbReference>
<dbReference type="EMBL" id="JAEUWV010000001">
    <property type="protein sequence ID" value="MCO6393597.1"/>
    <property type="molecule type" value="Genomic_DNA"/>
</dbReference>
<protein>
    <submittedName>
        <fullName evidence="3">Copper chaperone PCu(A)C</fullName>
    </submittedName>
</protein>
<dbReference type="InterPro" id="IPR036182">
    <property type="entry name" value="PCuAC_sf"/>
</dbReference>
<dbReference type="Pfam" id="PF04314">
    <property type="entry name" value="PCuAC"/>
    <property type="match status" value="1"/>
</dbReference>
<feature type="region of interest" description="Disordered" evidence="1">
    <location>
        <begin position="24"/>
        <end position="58"/>
    </location>
</feature>
<evidence type="ECO:0000256" key="1">
    <source>
        <dbReference type="SAM" id="MobiDB-lite"/>
    </source>
</evidence>
<evidence type="ECO:0000256" key="2">
    <source>
        <dbReference type="SAM" id="SignalP"/>
    </source>
</evidence>
<feature type="region of interest" description="Disordered" evidence="1">
    <location>
        <begin position="183"/>
        <end position="209"/>
    </location>
</feature>
<comment type="caution">
    <text evidence="3">The sequence shown here is derived from an EMBL/GenBank/DDBJ whole genome shotgun (WGS) entry which is preliminary data.</text>
</comment>
<accession>A0AAW5HVP2</accession>
<dbReference type="Gene3D" id="2.60.40.1890">
    <property type="entry name" value="PCu(A)C copper chaperone"/>
    <property type="match status" value="1"/>
</dbReference>
<dbReference type="SUPFAM" id="SSF110087">
    <property type="entry name" value="DR1885-like metal-binding protein"/>
    <property type="match status" value="1"/>
</dbReference>
<reference evidence="3 4" key="1">
    <citation type="submission" date="2021-01" db="EMBL/GenBank/DDBJ databases">
        <title>Identification and Characterization of Corynebacterium sp.</title>
        <authorList>
            <person name="Luo Q."/>
            <person name="Qu P."/>
            <person name="Chen Q."/>
        </authorList>
    </citation>
    <scope>NUCLEOTIDE SEQUENCE [LARGE SCALE GENOMIC DNA]</scope>
    <source>
        <strain evidence="3 4">MC-18</strain>
    </source>
</reference>
<gene>
    <name evidence="3" type="ORF">JMN37_01170</name>
</gene>
<evidence type="ECO:0000313" key="4">
    <source>
        <dbReference type="Proteomes" id="UP001205920"/>
    </source>
</evidence>
<proteinExistence type="predicted"/>
<dbReference type="Proteomes" id="UP001205920">
    <property type="component" value="Unassembled WGS sequence"/>
</dbReference>
<feature type="signal peptide" evidence="2">
    <location>
        <begin position="1"/>
        <end position="27"/>
    </location>
</feature>
<name>A0AAW5HVP2_9CORY</name>
<sequence>MKNICTAAISALGVAALALTACSPSQENPSTSAPTAAETTTVESTTTAAPDNDKLQGEGDIRVESAAIRAKAEAGAEDGKSMTGFFGTLHNTSDKDIHIVGFTTSLGDATYEIHEVVDGVMREKEGGIEIPAGGTYELKPGGDHFMIMGFDPAIPAGDVVDVTLEFADGTEEQIPDVAVRSMLPGDEDYGEHGELQGHQHGSMGEGHNH</sequence>
<feature type="compositionally biased region" description="Low complexity" evidence="1">
    <location>
        <begin position="29"/>
        <end position="50"/>
    </location>
</feature>
<dbReference type="PANTHER" id="PTHR36302">
    <property type="entry name" value="BLR7088 PROTEIN"/>
    <property type="match status" value="1"/>
</dbReference>
<dbReference type="RefSeq" id="WP_252930848.1">
    <property type="nucleotide sequence ID" value="NZ_JAEUWV010000001.1"/>
</dbReference>